<evidence type="ECO:0000313" key="7">
    <source>
        <dbReference type="EMBL" id="AKH20492.1"/>
    </source>
</evidence>
<feature type="domain" description="OmpA-like" evidence="6">
    <location>
        <begin position="122"/>
        <end position="239"/>
    </location>
</feature>
<keyword evidence="8" id="KW-1185">Reference proteome</keyword>
<dbReference type="InterPro" id="IPR050330">
    <property type="entry name" value="Bact_OuterMem_StrucFunc"/>
</dbReference>
<keyword evidence="2 4" id="KW-0472">Membrane</keyword>
<accession>A0A0F7JXS1</accession>
<dbReference type="InterPro" id="IPR006665">
    <property type="entry name" value="OmpA-like"/>
</dbReference>
<evidence type="ECO:0000256" key="3">
    <source>
        <dbReference type="ARBA" id="ARBA00023237"/>
    </source>
</evidence>
<reference evidence="7 8" key="1">
    <citation type="journal article" date="2015" name="Genome Announc.">
        <title>Complete Genome Sequence of Sedimenticola thiotaurini Strain SIP-G1, a Polyphosphate- and Polyhydroxyalkanoate-Accumulating Sulfur-Oxidizing Gammaproteobacterium Isolated from Salt Marsh Sediments.</title>
        <authorList>
            <person name="Flood B.E."/>
            <person name="Jones D.S."/>
            <person name="Bailey J.V."/>
        </authorList>
    </citation>
    <scope>NUCLEOTIDE SEQUENCE [LARGE SCALE GENOMIC DNA]</scope>
    <source>
        <strain evidence="7 8">SIP-G1</strain>
    </source>
</reference>
<dbReference type="EMBL" id="CP011412">
    <property type="protein sequence ID" value="AKH20492.1"/>
    <property type="molecule type" value="Genomic_DNA"/>
</dbReference>
<comment type="subcellular location">
    <subcellularLocation>
        <location evidence="1">Cell outer membrane</location>
    </subcellularLocation>
</comment>
<dbReference type="PANTHER" id="PTHR30329:SF21">
    <property type="entry name" value="LIPOPROTEIN YIAD-RELATED"/>
    <property type="match status" value="1"/>
</dbReference>
<dbReference type="InterPro" id="IPR006664">
    <property type="entry name" value="OMP_bac"/>
</dbReference>
<dbReference type="Pfam" id="PF00691">
    <property type="entry name" value="OmpA"/>
    <property type="match status" value="1"/>
</dbReference>
<feature type="region of interest" description="Disordered" evidence="5">
    <location>
        <begin position="13"/>
        <end position="37"/>
    </location>
</feature>
<dbReference type="PANTHER" id="PTHR30329">
    <property type="entry name" value="STATOR ELEMENT OF FLAGELLAR MOTOR COMPLEX"/>
    <property type="match status" value="1"/>
</dbReference>
<dbReference type="Proteomes" id="UP000034410">
    <property type="component" value="Chromosome"/>
</dbReference>
<sequence>MIGMLLAGNASAYGGDQESPQGLEQWQQPWSGESADTTDYRETWQGAGIGAIAGAIIGGPPGFIVGAAGGGLLGRHRGLEADLHSTRQAMAQLSQAERVKSGQLQTLTRQLAAAQSDYRQRLEVIARGFVQRIHFRTGETTLEPEDRQDLAELAAMLRTLDEWRIVLHAHADRRGGQGANQALSAARAEVVSHALIQQGVQPARISRQAHGETAARYSVNDPEGLVYDRQVVIRLQVGGAP</sequence>
<proteinExistence type="predicted"/>
<feature type="compositionally biased region" description="Polar residues" evidence="5">
    <location>
        <begin position="18"/>
        <end position="37"/>
    </location>
</feature>
<dbReference type="CDD" id="cd07185">
    <property type="entry name" value="OmpA_C-like"/>
    <property type="match status" value="1"/>
</dbReference>
<organism evidence="7 8">
    <name type="scientific">Sedimenticola thiotaurini</name>
    <dbReference type="NCBI Taxonomy" id="1543721"/>
    <lineage>
        <taxon>Bacteria</taxon>
        <taxon>Pseudomonadati</taxon>
        <taxon>Pseudomonadota</taxon>
        <taxon>Gammaproteobacteria</taxon>
        <taxon>Chromatiales</taxon>
        <taxon>Sedimenticolaceae</taxon>
        <taxon>Sedimenticola</taxon>
    </lineage>
</organism>
<dbReference type="PRINTS" id="PR01021">
    <property type="entry name" value="OMPADOMAIN"/>
</dbReference>
<dbReference type="Gene3D" id="3.30.1330.60">
    <property type="entry name" value="OmpA-like domain"/>
    <property type="match status" value="1"/>
</dbReference>
<evidence type="ECO:0000256" key="4">
    <source>
        <dbReference type="PROSITE-ProRule" id="PRU00473"/>
    </source>
</evidence>
<dbReference type="PROSITE" id="PS51123">
    <property type="entry name" value="OMPA_2"/>
    <property type="match status" value="1"/>
</dbReference>
<dbReference type="SUPFAM" id="SSF103088">
    <property type="entry name" value="OmpA-like"/>
    <property type="match status" value="1"/>
</dbReference>
<dbReference type="InterPro" id="IPR036737">
    <property type="entry name" value="OmpA-like_sf"/>
</dbReference>
<evidence type="ECO:0000313" key="8">
    <source>
        <dbReference type="Proteomes" id="UP000034410"/>
    </source>
</evidence>
<dbReference type="KEGG" id="seds:AAY24_09160"/>
<keyword evidence="3" id="KW-0998">Cell outer membrane</keyword>
<evidence type="ECO:0000256" key="1">
    <source>
        <dbReference type="ARBA" id="ARBA00004442"/>
    </source>
</evidence>
<name>A0A0F7JXS1_9GAMM</name>
<evidence type="ECO:0000259" key="6">
    <source>
        <dbReference type="PROSITE" id="PS51123"/>
    </source>
</evidence>
<gene>
    <name evidence="7" type="ORF">AAY24_09160</name>
</gene>
<protein>
    <recommendedName>
        <fullName evidence="6">OmpA-like domain-containing protein</fullName>
    </recommendedName>
</protein>
<dbReference type="AlphaFoldDB" id="A0A0F7JXS1"/>
<evidence type="ECO:0000256" key="5">
    <source>
        <dbReference type="SAM" id="MobiDB-lite"/>
    </source>
</evidence>
<evidence type="ECO:0000256" key="2">
    <source>
        <dbReference type="ARBA" id="ARBA00023136"/>
    </source>
</evidence>
<dbReference type="GO" id="GO:0009279">
    <property type="term" value="C:cell outer membrane"/>
    <property type="evidence" value="ECO:0007669"/>
    <property type="project" value="UniProtKB-SubCell"/>
</dbReference>